<dbReference type="InterPro" id="IPR036927">
    <property type="entry name" value="Cyt_c_oxase-like_su1_sf"/>
</dbReference>
<comment type="caution">
    <text evidence="2">The sequence shown here is derived from an EMBL/GenBank/DDBJ whole genome shotgun (WGS) entry which is preliminary data.</text>
</comment>
<evidence type="ECO:0008006" key="4">
    <source>
        <dbReference type="Google" id="ProtNLM"/>
    </source>
</evidence>
<accession>A0A9X1UPK8</accession>
<dbReference type="InterPro" id="IPR000883">
    <property type="entry name" value="Cyt_C_Oxase_1"/>
</dbReference>
<dbReference type="Pfam" id="PF00115">
    <property type="entry name" value="COX1"/>
    <property type="match status" value="1"/>
</dbReference>
<evidence type="ECO:0000313" key="2">
    <source>
        <dbReference type="EMBL" id="MCG5078841.1"/>
    </source>
</evidence>
<dbReference type="RefSeq" id="WP_238468815.1">
    <property type="nucleotide sequence ID" value="NZ_JAKLJA010000075.1"/>
</dbReference>
<feature type="transmembrane region" description="Helical" evidence="1">
    <location>
        <begin position="119"/>
        <end position="140"/>
    </location>
</feature>
<sequence>MPVRLALPVPNPGIPRMTLTIGALLALSFLISVLGLFLFIWAQTRGLMCAGPAAAEVIFAADEVGVVEDPAAPELQLAALQAVGRAAEGESCTGTAPHTLAPDACEARFKQDRSSRQPAFAFLMSSIVWLVLGSLAGLIASQKLTSPDFLTQSAWLTFGRIRTVHLNMVAYGWASLAGLGVVPRLLGAELVGARFAIGDAADVARDIARKVRIPETEVFGEQSPG</sequence>
<dbReference type="GO" id="GO:0009060">
    <property type="term" value="P:aerobic respiration"/>
    <property type="evidence" value="ECO:0007669"/>
    <property type="project" value="InterPro"/>
</dbReference>
<name>A0A9X1UPK8_9BURK</name>
<reference evidence="2" key="1">
    <citation type="submission" date="2022-01" db="EMBL/GenBank/DDBJ databases">
        <title>Genome sequence and assembly of Parabukholderia sp. RG36.</title>
        <authorList>
            <person name="Chhetri G."/>
        </authorList>
    </citation>
    <scope>NUCLEOTIDE SEQUENCE</scope>
    <source>
        <strain evidence="2">RG36</strain>
    </source>
</reference>
<organism evidence="2 3">
    <name type="scientific">Paraburkholderia tagetis</name>
    <dbReference type="NCBI Taxonomy" id="2913261"/>
    <lineage>
        <taxon>Bacteria</taxon>
        <taxon>Pseudomonadati</taxon>
        <taxon>Pseudomonadota</taxon>
        <taxon>Betaproteobacteria</taxon>
        <taxon>Burkholderiales</taxon>
        <taxon>Burkholderiaceae</taxon>
        <taxon>Paraburkholderia</taxon>
    </lineage>
</organism>
<gene>
    <name evidence="2" type="ORF">L5014_36925</name>
</gene>
<dbReference type="AlphaFoldDB" id="A0A9X1UPK8"/>
<proteinExistence type="predicted"/>
<dbReference type="EMBL" id="JAKLJA010000075">
    <property type="protein sequence ID" value="MCG5078841.1"/>
    <property type="molecule type" value="Genomic_DNA"/>
</dbReference>
<dbReference type="Gene3D" id="1.20.210.10">
    <property type="entry name" value="Cytochrome c oxidase-like, subunit I domain"/>
    <property type="match status" value="1"/>
</dbReference>
<dbReference type="GO" id="GO:0004129">
    <property type="term" value="F:cytochrome-c oxidase activity"/>
    <property type="evidence" value="ECO:0007669"/>
    <property type="project" value="InterPro"/>
</dbReference>
<keyword evidence="1" id="KW-1133">Transmembrane helix</keyword>
<dbReference type="Proteomes" id="UP001139308">
    <property type="component" value="Unassembled WGS sequence"/>
</dbReference>
<protein>
    <recommendedName>
        <fullName evidence="4">Cytochrome-c oxidase</fullName>
    </recommendedName>
</protein>
<keyword evidence="1" id="KW-0472">Membrane</keyword>
<keyword evidence="3" id="KW-1185">Reference proteome</keyword>
<dbReference type="GO" id="GO:0020037">
    <property type="term" value="F:heme binding"/>
    <property type="evidence" value="ECO:0007669"/>
    <property type="project" value="InterPro"/>
</dbReference>
<evidence type="ECO:0000313" key="3">
    <source>
        <dbReference type="Proteomes" id="UP001139308"/>
    </source>
</evidence>
<dbReference type="SUPFAM" id="SSF81442">
    <property type="entry name" value="Cytochrome c oxidase subunit I-like"/>
    <property type="match status" value="1"/>
</dbReference>
<feature type="transmembrane region" description="Helical" evidence="1">
    <location>
        <begin position="20"/>
        <end position="42"/>
    </location>
</feature>
<feature type="transmembrane region" description="Helical" evidence="1">
    <location>
        <begin position="168"/>
        <end position="186"/>
    </location>
</feature>
<evidence type="ECO:0000256" key="1">
    <source>
        <dbReference type="SAM" id="Phobius"/>
    </source>
</evidence>
<keyword evidence="1" id="KW-0812">Transmembrane</keyword>
<dbReference type="GO" id="GO:0016020">
    <property type="term" value="C:membrane"/>
    <property type="evidence" value="ECO:0007669"/>
    <property type="project" value="InterPro"/>
</dbReference>